<dbReference type="SMART" id="SM00471">
    <property type="entry name" value="HDc"/>
    <property type="match status" value="1"/>
</dbReference>
<name>A0A518I0L3_9BACT</name>
<feature type="domain" description="HD-GYP" evidence="2">
    <location>
        <begin position="310"/>
        <end position="505"/>
    </location>
</feature>
<dbReference type="AlphaFoldDB" id="A0A518I0L3"/>
<evidence type="ECO:0000259" key="2">
    <source>
        <dbReference type="PROSITE" id="PS51832"/>
    </source>
</evidence>
<proteinExistence type="predicted"/>
<evidence type="ECO:0000256" key="1">
    <source>
        <dbReference type="SAM" id="MobiDB-lite"/>
    </source>
</evidence>
<dbReference type="EMBL" id="CP037423">
    <property type="protein sequence ID" value="QDV46534.1"/>
    <property type="molecule type" value="Genomic_DNA"/>
</dbReference>
<dbReference type="InterPro" id="IPR037522">
    <property type="entry name" value="HD_GYP_dom"/>
</dbReference>
<feature type="compositionally biased region" description="Polar residues" evidence="1">
    <location>
        <begin position="1"/>
        <end position="13"/>
    </location>
</feature>
<reference evidence="3 4" key="1">
    <citation type="submission" date="2019-03" db="EMBL/GenBank/DDBJ databases">
        <title>Deep-cultivation of Planctomycetes and their phenomic and genomic characterization uncovers novel biology.</title>
        <authorList>
            <person name="Wiegand S."/>
            <person name="Jogler M."/>
            <person name="Boedeker C."/>
            <person name="Pinto D."/>
            <person name="Vollmers J."/>
            <person name="Rivas-Marin E."/>
            <person name="Kohn T."/>
            <person name="Peeters S.H."/>
            <person name="Heuer A."/>
            <person name="Rast P."/>
            <person name="Oberbeckmann S."/>
            <person name="Bunk B."/>
            <person name="Jeske O."/>
            <person name="Meyerdierks A."/>
            <person name="Storesund J.E."/>
            <person name="Kallscheuer N."/>
            <person name="Luecker S."/>
            <person name="Lage O.M."/>
            <person name="Pohl T."/>
            <person name="Merkel B.J."/>
            <person name="Hornburger P."/>
            <person name="Mueller R.-W."/>
            <person name="Bruemmer F."/>
            <person name="Labrenz M."/>
            <person name="Spormann A.M."/>
            <person name="Op den Camp H."/>
            <person name="Overmann J."/>
            <person name="Amann R."/>
            <person name="Jetten M.S.M."/>
            <person name="Mascher T."/>
            <person name="Medema M.H."/>
            <person name="Devos D.P."/>
            <person name="Kaster A.-K."/>
            <person name="Ovreas L."/>
            <person name="Rohde M."/>
            <person name="Galperin M.Y."/>
            <person name="Jogler C."/>
        </authorList>
    </citation>
    <scope>NUCLEOTIDE SEQUENCE [LARGE SCALE GENOMIC DNA]</scope>
    <source>
        <strain evidence="3 4">Enr13</strain>
    </source>
</reference>
<dbReference type="Gene3D" id="1.10.3210.10">
    <property type="entry name" value="Hypothetical protein af1432"/>
    <property type="match status" value="1"/>
</dbReference>
<keyword evidence="4" id="KW-1185">Reference proteome</keyword>
<organism evidence="3 4">
    <name type="scientific">Stieleria neptunia</name>
    <dbReference type="NCBI Taxonomy" id="2527979"/>
    <lineage>
        <taxon>Bacteria</taxon>
        <taxon>Pseudomonadati</taxon>
        <taxon>Planctomycetota</taxon>
        <taxon>Planctomycetia</taxon>
        <taxon>Pirellulales</taxon>
        <taxon>Pirellulaceae</taxon>
        <taxon>Stieleria</taxon>
    </lineage>
</organism>
<dbReference type="EC" id="3.1.4.52" evidence="3"/>
<feature type="region of interest" description="Disordered" evidence="1">
    <location>
        <begin position="1"/>
        <end position="20"/>
    </location>
</feature>
<dbReference type="CDD" id="cd00077">
    <property type="entry name" value="HDc"/>
    <property type="match status" value="1"/>
</dbReference>
<dbReference type="SUPFAM" id="SSF109604">
    <property type="entry name" value="HD-domain/PDEase-like"/>
    <property type="match status" value="1"/>
</dbReference>
<dbReference type="GO" id="GO:0071111">
    <property type="term" value="F:cyclic-guanylate-specific phosphodiesterase activity"/>
    <property type="evidence" value="ECO:0007669"/>
    <property type="project" value="UniProtKB-EC"/>
</dbReference>
<evidence type="ECO:0000313" key="4">
    <source>
        <dbReference type="Proteomes" id="UP000319004"/>
    </source>
</evidence>
<accession>A0A518I0L3</accession>
<protein>
    <submittedName>
        <fullName evidence="3">Cyclic di-GMP phosphodiesterase response regulator RpfG</fullName>
        <ecNumber evidence="3">3.1.4.52</ecNumber>
    </submittedName>
</protein>
<sequence>MNPTAEPNDTTRGTVDGAPASNVKVCTYDQGGLDGSLAHILAEGIGLSITVVEARDGGHPLVVQATSDPHRVHTEQTPGASTVRQALALPAGGIAVWSAPADHAERIGRHAMTLLDLEISRNETKQLLAEVDSLTNQVMQDFEELSLIRALASSLELPQTEEDTDGFVLASLMPLVNGVGAVSIAAVLVDDSRRHQRRTLWTGTRLIEDESVFELIQNHAAELSQQPVVRNRNIGDQHCGVAGLDEYVIVKCSSEGRLHGWVMACNRVKDDIDDVPWAQLGFTTVQASLMETATNQLAAQLNNIRLLRQKEELFTDVIRALVNAVEARDPYTCGHSERVASFARCLASKIGFTSVECERIYLTGLLHDVGKIAIPDGVLQKPNRLNDEERAIIETHTDSGWRILQELEALQDILPGVLYHHEHWNGEGYPDQLAGENIPIDGRILAVCDAFDAMTSDRPYRQGMSIDRAITILNDGAGTFWDPNLIKVFHRYIDEIDEIRVNHQPRQPATRPAPVDGRPIIGTTGFCVPAETLQPSTSDQ</sequence>
<evidence type="ECO:0000313" key="3">
    <source>
        <dbReference type="EMBL" id="QDV46534.1"/>
    </source>
</evidence>
<dbReference type="InterPro" id="IPR003607">
    <property type="entry name" value="HD/PDEase_dom"/>
</dbReference>
<dbReference type="KEGG" id="snep:Enr13x_64430"/>
<dbReference type="Proteomes" id="UP000319004">
    <property type="component" value="Chromosome"/>
</dbReference>
<keyword evidence="3" id="KW-0378">Hydrolase</keyword>
<dbReference type="RefSeq" id="WP_145390746.1">
    <property type="nucleotide sequence ID" value="NZ_CP037423.1"/>
</dbReference>
<dbReference type="PANTHER" id="PTHR43155">
    <property type="entry name" value="CYCLIC DI-GMP PHOSPHODIESTERASE PA4108-RELATED"/>
    <property type="match status" value="1"/>
</dbReference>
<dbReference type="Pfam" id="PF13487">
    <property type="entry name" value="HD_5"/>
    <property type="match status" value="1"/>
</dbReference>
<dbReference type="OrthoDB" id="9804747at2"/>
<gene>
    <name evidence="3" type="primary">rpfG_6</name>
    <name evidence="3" type="ORF">Enr13x_64430</name>
</gene>
<dbReference type="PROSITE" id="PS51832">
    <property type="entry name" value="HD_GYP"/>
    <property type="match status" value="1"/>
</dbReference>
<dbReference type="PANTHER" id="PTHR43155:SF2">
    <property type="entry name" value="CYCLIC DI-GMP PHOSPHODIESTERASE PA4108"/>
    <property type="match status" value="1"/>
</dbReference>